<comment type="caution">
    <text evidence="12">Lacks conserved residue(s) required for the propagation of feature annotation.</text>
</comment>
<dbReference type="FunFam" id="2.10.25.10:FF:000472">
    <property type="entry name" value="Uncharacterized protein, isoform A"/>
    <property type="match status" value="1"/>
</dbReference>
<feature type="domain" description="EGF-like" evidence="14">
    <location>
        <begin position="185"/>
        <end position="221"/>
    </location>
</feature>
<dbReference type="PROSITE" id="PS01186">
    <property type="entry name" value="EGF_2"/>
    <property type="match status" value="4"/>
</dbReference>
<dbReference type="InterPro" id="IPR003886">
    <property type="entry name" value="NIDO_dom"/>
</dbReference>
<dbReference type="PANTHER" id="PTHR13802:SF52">
    <property type="entry name" value="MUCIN-4"/>
    <property type="match status" value="1"/>
</dbReference>
<keyword evidence="11" id="KW-0325">Glycoprotein</keyword>
<evidence type="ECO:0000256" key="2">
    <source>
        <dbReference type="ARBA" id="ARBA00004613"/>
    </source>
</evidence>
<evidence type="ECO:0000256" key="9">
    <source>
        <dbReference type="ARBA" id="ARBA00023136"/>
    </source>
</evidence>
<feature type="region of interest" description="Disordered" evidence="13">
    <location>
        <begin position="1322"/>
        <end position="1356"/>
    </location>
</feature>
<feature type="domain" description="AMOP" evidence="15">
    <location>
        <begin position="567"/>
        <end position="728"/>
    </location>
</feature>
<evidence type="ECO:0000256" key="7">
    <source>
        <dbReference type="ARBA" id="ARBA00022737"/>
    </source>
</evidence>
<dbReference type="GO" id="GO:0007160">
    <property type="term" value="P:cell-matrix adhesion"/>
    <property type="evidence" value="ECO:0007669"/>
    <property type="project" value="InterPro"/>
</dbReference>
<evidence type="ECO:0000256" key="6">
    <source>
        <dbReference type="ARBA" id="ARBA00022729"/>
    </source>
</evidence>
<dbReference type="PROSITE" id="PS50026">
    <property type="entry name" value="EGF_3"/>
    <property type="match status" value="5"/>
</dbReference>
<dbReference type="CDD" id="cd00054">
    <property type="entry name" value="EGF_CA"/>
    <property type="match status" value="5"/>
</dbReference>
<keyword evidence="8" id="KW-1133">Transmembrane helix</keyword>
<dbReference type="OrthoDB" id="4405280at2759"/>
<dbReference type="PROSITE" id="PS00022">
    <property type="entry name" value="EGF_1"/>
    <property type="match status" value="3"/>
</dbReference>
<dbReference type="Gene3D" id="2.10.25.10">
    <property type="entry name" value="Laminin"/>
    <property type="match status" value="8"/>
</dbReference>
<dbReference type="Proteomes" id="UP000288216">
    <property type="component" value="Unassembled WGS sequence"/>
</dbReference>
<dbReference type="SMART" id="SM00181">
    <property type="entry name" value="EGF"/>
    <property type="match status" value="8"/>
</dbReference>
<feature type="disulfide bond" evidence="12">
    <location>
        <begin position="249"/>
        <end position="258"/>
    </location>
</feature>
<dbReference type="InterPro" id="IPR000152">
    <property type="entry name" value="EGF-type_Asp/Asn_hydroxyl_site"/>
</dbReference>
<reference evidence="18 19" key="1">
    <citation type="journal article" date="2018" name="Nat. Ecol. Evol.">
        <title>Shark genomes provide insights into elasmobranch evolution and the origin of vertebrates.</title>
        <authorList>
            <person name="Hara Y"/>
            <person name="Yamaguchi K"/>
            <person name="Onimaru K"/>
            <person name="Kadota M"/>
            <person name="Koyanagi M"/>
            <person name="Keeley SD"/>
            <person name="Tatsumi K"/>
            <person name="Tanaka K"/>
            <person name="Motone F"/>
            <person name="Kageyama Y"/>
            <person name="Nozu R"/>
            <person name="Adachi N"/>
            <person name="Nishimura O"/>
            <person name="Nakagawa R"/>
            <person name="Tanegashima C"/>
            <person name="Kiyatake I"/>
            <person name="Matsumoto R"/>
            <person name="Murakumo K"/>
            <person name="Nishida K"/>
            <person name="Terakita A"/>
            <person name="Kuratani S"/>
            <person name="Sato K"/>
            <person name="Hyodo S Kuraku.S."/>
        </authorList>
    </citation>
    <scope>NUCLEOTIDE SEQUENCE [LARGE SCALE GENOMIC DNA]</scope>
</reference>
<evidence type="ECO:0000256" key="5">
    <source>
        <dbReference type="ARBA" id="ARBA00022692"/>
    </source>
</evidence>
<organism evidence="18 19">
    <name type="scientific">Scyliorhinus torazame</name>
    <name type="common">Cloudy catshark</name>
    <name type="synonym">Catulus torazame</name>
    <dbReference type="NCBI Taxonomy" id="75743"/>
    <lineage>
        <taxon>Eukaryota</taxon>
        <taxon>Metazoa</taxon>
        <taxon>Chordata</taxon>
        <taxon>Craniata</taxon>
        <taxon>Vertebrata</taxon>
        <taxon>Chondrichthyes</taxon>
        <taxon>Elasmobranchii</taxon>
        <taxon>Galeomorphii</taxon>
        <taxon>Galeoidea</taxon>
        <taxon>Carcharhiniformes</taxon>
        <taxon>Scyliorhinidae</taxon>
        <taxon>Scyliorhinus</taxon>
    </lineage>
</organism>
<dbReference type="PANTHER" id="PTHR13802">
    <property type="entry name" value="MUCIN 4-RELATED"/>
    <property type="match status" value="1"/>
</dbReference>
<evidence type="ECO:0000256" key="13">
    <source>
        <dbReference type="SAM" id="MobiDB-lite"/>
    </source>
</evidence>
<evidence type="ECO:0000313" key="18">
    <source>
        <dbReference type="EMBL" id="GCB68782.1"/>
    </source>
</evidence>
<dbReference type="GO" id="GO:0005509">
    <property type="term" value="F:calcium ion binding"/>
    <property type="evidence" value="ECO:0007669"/>
    <property type="project" value="InterPro"/>
</dbReference>
<dbReference type="GO" id="GO:0005576">
    <property type="term" value="C:extracellular region"/>
    <property type="evidence" value="ECO:0007669"/>
    <property type="project" value="UniProtKB-SubCell"/>
</dbReference>
<dbReference type="GO" id="GO:0005176">
    <property type="term" value="F:ErbB-2 class receptor binding"/>
    <property type="evidence" value="ECO:0007669"/>
    <property type="project" value="TreeGrafter"/>
</dbReference>
<dbReference type="PROSITE" id="PS01187">
    <property type="entry name" value="EGF_CA"/>
    <property type="match status" value="3"/>
</dbReference>
<dbReference type="InterPro" id="IPR009030">
    <property type="entry name" value="Growth_fac_rcpt_cys_sf"/>
</dbReference>
<dbReference type="InterPro" id="IPR005533">
    <property type="entry name" value="AMOP_dom"/>
</dbReference>
<feature type="compositionally biased region" description="Acidic residues" evidence="13">
    <location>
        <begin position="1339"/>
        <end position="1356"/>
    </location>
</feature>
<dbReference type="InterPro" id="IPR051495">
    <property type="entry name" value="Epithelial_Barrier/Signaling"/>
</dbReference>
<feature type="domain" description="EGF-like" evidence="14">
    <location>
        <begin position="1233"/>
        <end position="1273"/>
    </location>
</feature>
<keyword evidence="6" id="KW-0732">Signal</keyword>
<keyword evidence="10 12" id="KW-1015">Disulfide bond</keyword>
<feature type="domain" description="EGF-like" evidence="14">
    <location>
        <begin position="223"/>
        <end position="259"/>
    </location>
</feature>
<keyword evidence="4 12" id="KW-0245">EGF-like domain</keyword>
<dbReference type="Pfam" id="PF00008">
    <property type="entry name" value="EGF"/>
    <property type="match status" value="1"/>
</dbReference>
<evidence type="ECO:0000256" key="4">
    <source>
        <dbReference type="ARBA" id="ARBA00022536"/>
    </source>
</evidence>
<accession>A0A401P6M2</accession>
<gene>
    <name evidence="18" type="ORF">scyTo_0010452</name>
</gene>
<dbReference type="FunFam" id="2.10.25.10:FF:000038">
    <property type="entry name" value="Fibrillin 2"/>
    <property type="match status" value="1"/>
</dbReference>
<dbReference type="PROSITE" id="PS50856">
    <property type="entry name" value="AMOP"/>
    <property type="match status" value="1"/>
</dbReference>
<protein>
    <recommendedName>
        <fullName evidence="20">Mucin-like protein</fullName>
    </recommendedName>
</protein>
<evidence type="ECO:0000256" key="1">
    <source>
        <dbReference type="ARBA" id="ARBA00004370"/>
    </source>
</evidence>
<dbReference type="Pfam" id="PF00094">
    <property type="entry name" value="VWD"/>
    <property type="match status" value="1"/>
</dbReference>
<evidence type="ECO:0000256" key="12">
    <source>
        <dbReference type="PROSITE-ProRule" id="PRU00076"/>
    </source>
</evidence>
<evidence type="ECO:0000259" key="17">
    <source>
        <dbReference type="PROSITE" id="PS51233"/>
    </source>
</evidence>
<dbReference type="GO" id="GO:0016020">
    <property type="term" value="C:membrane"/>
    <property type="evidence" value="ECO:0007669"/>
    <property type="project" value="UniProtKB-SubCell"/>
</dbReference>
<dbReference type="SUPFAM" id="SSF57184">
    <property type="entry name" value="Growth factor receptor domain"/>
    <property type="match status" value="2"/>
</dbReference>
<keyword evidence="7" id="KW-0677">Repeat</keyword>
<dbReference type="SUPFAM" id="SSF57196">
    <property type="entry name" value="EGF/Laminin"/>
    <property type="match status" value="1"/>
</dbReference>
<comment type="caution">
    <text evidence="18">The sequence shown here is derived from an EMBL/GenBank/DDBJ whole genome shotgun (WGS) entry which is preliminary data.</text>
</comment>
<evidence type="ECO:0008006" key="20">
    <source>
        <dbReference type="Google" id="ProtNLM"/>
    </source>
</evidence>
<evidence type="ECO:0000256" key="10">
    <source>
        <dbReference type="ARBA" id="ARBA00023157"/>
    </source>
</evidence>
<dbReference type="Pfam" id="PF06119">
    <property type="entry name" value="NIDO"/>
    <property type="match status" value="1"/>
</dbReference>
<evidence type="ECO:0000313" key="19">
    <source>
        <dbReference type="Proteomes" id="UP000288216"/>
    </source>
</evidence>
<feature type="disulfide bond" evidence="12">
    <location>
        <begin position="1302"/>
        <end position="1311"/>
    </location>
</feature>
<comment type="subcellular location">
    <subcellularLocation>
        <location evidence="1">Membrane</location>
    </subcellularLocation>
    <subcellularLocation>
        <location evidence="2">Secreted</location>
    </subcellularLocation>
</comment>
<dbReference type="PROSITE" id="PS00010">
    <property type="entry name" value="ASX_HYDROXYL"/>
    <property type="match status" value="3"/>
</dbReference>
<keyword evidence="9" id="KW-0472">Membrane</keyword>
<evidence type="ECO:0000259" key="14">
    <source>
        <dbReference type="PROSITE" id="PS50026"/>
    </source>
</evidence>
<evidence type="ECO:0000259" key="15">
    <source>
        <dbReference type="PROSITE" id="PS50856"/>
    </source>
</evidence>
<evidence type="ECO:0000259" key="16">
    <source>
        <dbReference type="PROSITE" id="PS51220"/>
    </source>
</evidence>
<evidence type="ECO:0000256" key="3">
    <source>
        <dbReference type="ARBA" id="ARBA00022525"/>
    </source>
</evidence>
<dbReference type="SMART" id="SM00179">
    <property type="entry name" value="EGF_CA"/>
    <property type="match status" value="7"/>
</dbReference>
<evidence type="ECO:0000256" key="11">
    <source>
        <dbReference type="ARBA" id="ARBA00023180"/>
    </source>
</evidence>
<dbReference type="InterPro" id="IPR000742">
    <property type="entry name" value="EGF"/>
</dbReference>
<evidence type="ECO:0000256" key="8">
    <source>
        <dbReference type="ARBA" id="ARBA00022989"/>
    </source>
</evidence>
<feature type="domain" description="EGF-like" evidence="14">
    <location>
        <begin position="1274"/>
        <end position="1312"/>
    </location>
</feature>
<dbReference type="Pfam" id="PF07645">
    <property type="entry name" value="EGF_CA"/>
    <property type="match status" value="4"/>
</dbReference>
<dbReference type="InterPro" id="IPR049883">
    <property type="entry name" value="NOTCH1_EGF-like"/>
</dbReference>
<dbReference type="InterPro" id="IPR056619">
    <property type="entry name" value="C8-3_MUC4"/>
</dbReference>
<dbReference type="InterPro" id="IPR001846">
    <property type="entry name" value="VWF_type-D"/>
</dbReference>
<sequence>MQNITNSNTTESSTILPRKFNTVSSTMIQTINALANNQTTKVTTALCSAFTLQDLGVISAENIKNKSFTMHWSDNTIEPCGIYKVEKLSEDGILLCAFNFNNNTCNVFGLSPGQTYTVNVHFINKTNAILTRSLNVTTDSDECSSGDNRCEQICIERFKFEDSRGYECNCERGFALSSNRENCTDIDECSNQPCWNAATCIESINSFACICLPGYTGKLCEQVINNCASKPCQDNGYCQNLIDDHICWCFGNWRGKNCNEDVDECAHGKHSCDQNNGICNNTLGSYTCSCKEGYEGDGFICKAKRLFNYGYDVGDAKLFVEGYDFNSPIIRIPQGFPFDDAFYYRLYFSDNGLITFQRQNDYLQYLYSSPFWAFSGYYSLWTPPMIAVFWDDADLTRGIGSIYYQVYNFQIRTDAHSETFEKNLKEKVNEYYGSELNISSFTPKWALKITWENVLPYSGYQNTDPEGTNTYQTVLTTDGIFSFCLIQFKDGGMNWKYDAKSNYSNYALMGYYSASLRSYLDSNMVFNDPHTRFDVPPEKIYHPDRYPGFKTGKNGLWAYRLERNNNSTINPRQKCMDWYLREPESYWSNDTSPCPCSFWQAIFDNAFTWGNSIYYYGFGVKEPQASYLTMQSRFPDQQGAGMRCYYSWNGGLIYGEKENFLPTPWIYYDWWTWWQNDYSYYIEQWYNFWNNILPHLRKQYKEREVEPYHDCCRDSGDDDYCDLYRTKRPLDFCFGYIPPQIGFVFGDPHVVTLDNVKYTFNGLGEFILLNVMDDDDALTFSLQGRTLRAGENRTSQATSFVALAAQGPSGTKVQWTFNDDDGEISVMVNGRTVDVTENSTYTNQVTLQKTSNNETVATFTSGTSITVSETKRTLAFTTSLANSLKNKTEGLLGVWNDDKTDDFKAANGTYLDFDGTNLPNETQIFFDFGLTWKTSVDNTVFTYNTTAGESWYTYNNNSFVPKFYDQLLQTTAKEKIDKANETCQGNDDCIFDSLSTDDLSFGAATLQSLTTFVAQNSTMNNYPPNITGDSTIQTRLHEPVFVLFTATDKNNDEVKFSVLTDSPDITMTENGNFSWNPTSSTPVFAIVQANDSKAVSVLGLTLTLCNCSINSTCGYSRSILSTKRNNTVFKVAGCICSLAYTGDYCTEDFDACQDNQCFLNNTCKDKPAPLEGYTCDPCPDYLKGDGIKCFDLDECLENVSSCEQLCLNVFGGYNCSCNEGYTVSTLNSSLCTDFDECSNTFICPENAECQNAVGNYSCMCKTGYEGQPYRFCIDIDECLDYTACPNRNSICINTEGSYICMCRQGYEGSNCSGIIILKDTSEETEELVEPVDAHGPKIEEEEEEPEPPEPFEYIDD</sequence>
<keyword evidence="5" id="KW-0812">Transmembrane</keyword>
<feature type="non-terminal residue" evidence="18">
    <location>
        <position position="1"/>
    </location>
</feature>
<feature type="disulfide bond" evidence="12">
    <location>
        <begin position="211"/>
        <end position="220"/>
    </location>
</feature>
<feature type="domain" description="VWFD" evidence="17">
    <location>
        <begin position="740"/>
        <end position="940"/>
    </location>
</feature>
<dbReference type="SMART" id="SM00216">
    <property type="entry name" value="VWD"/>
    <property type="match status" value="1"/>
</dbReference>
<proteinExistence type="predicted"/>
<dbReference type="Pfam" id="PF23263">
    <property type="entry name" value="C8-3_MUC4"/>
    <property type="match status" value="1"/>
</dbReference>
<dbReference type="PROSITE" id="PS51220">
    <property type="entry name" value="NIDO"/>
    <property type="match status" value="1"/>
</dbReference>
<keyword evidence="3" id="KW-0964">Secreted</keyword>
<keyword evidence="19" id="KW-1185">Reference proteome</keyword>
<dbReference type="EMBL" id="BFAA01004510">
    <property type="protein sequence ID" value="GCB68782.1"/>
    <property type="molecule type" value="Genomic_DNA"/>
</dbReference>
<dbReference type="FunFam" id="2.10.25.10:FF:000014">
    <property type="entry name" value="Latent-transforming growth factor beta-binding protein 3"/>
    <property type="match status" value="1"/>
</dbReference>
<dbReference type="STRING" id="75743.A0A401P6M2"/>
<dbReference type="InterPro" id="IPR018097">
    <property type="entry name" value="EGF_Ca-bd_CS"/>
</dbReference>
<dbReference type="SMART" id="SM00539">
    <property type="entry name" value="NIDO"/>
    <property type="match status" value="1"/>
</dbReference>
<dbReference type="OMA" id="VATCACP"/>
<feature type="domain" description="NIDO" evidence="16">
    <location>
        <begin position="388"/>
        <end position="564"/>
    </location>
</feature>
<dbReference type="PROSITE" id="PS51233">
    <property type="entry name" value="VWFD"/>
    <property type="match status" value="1"/>
</dbReference>
<name>A0A401P6M2_SCYTO</name>
<dbReference type="InterPro" id="IPR001881">
    <property type="entry name" value="EGF-like_Ca-bd_dom"/>
</dbReference>
<feature type="domain" description="EGF-like" evidence="14">
    <location>
        <begin position="261"/>
        <end position="300"/>
    </location>
</feature>